<dbReference type="InterPro" id="IPR036390">
    <property type="entry name" value="WH_DNA-bd_sf"/>
</dbReference>
<evidence type="ECO:0000313" key="4">
    <source>
        <dbReference type="EMBL" id="UYP43874.1"/>
    </source>
</evidence>
<dbReference type="SUPFAM" id="SSF46785">
    <property type="entry name" value="Winged helix' DNA-binding domain"/>
    <property type="match status" value="1"/>
</dbReference>
<protein>
    <recommendedName>
        <fullName evidence="6">30S ribosomal protein S25e</fullName>
    </recommendedName>
</protein>
<proteinExistence type="inferred from homology"/>
<evidence type="ECO:0000256" key="2">
    <source>
        <dbReference type="ARBA" id="ARBA00022980"/>
    </source>
</evidence>
<dbReference type="Proteomes" id="UP001208689">
    <property type="component" value="Chromosome"/>
</dbReference>
<name>A0ABY6HN06_9ARCH</name>
<keyword evidence="2" id="KW-0689">Ribosomal protein</keyword>
<evidence type="ECO:0008006" key="6">
    <source>
        <dbReference type="Google" id="ProtNLM"/>
    </source>
</evidence>
<comment type="similarity">
    <text evidence="1">Belongs to the eukaryotic ribosomal protein eS25 family.</text>
</comment>
<gene>
    <name evidence="4" type="ORF">NEF87_000159</name>
</gene>
<keyword evidence="3" id="KW-0687">Ribonucleoprotein</keyword>
<keyword evidence="5" id="KW-1185">Reference proteome</keyword>
<evidence type="ECO:0000256" key="1">
    <source>
        <dbReference type="ARBA" id="ARBA00009106"/>
    </source>
</evidence>
<organism evidence="4 5">
    <name type="scientific">Candidatus Lokiarchaeum ossiferum</name>
    <dbReference type="NCBI Taxonomy" id="2951803"/>
    <lineage>
        <taxon>Archaea</taxon>
        <taxon>Promethearchaeati</taxon>
        <taxon>Promethearchaeota</taxon>
        <taxon>Promethearchaeia</taxon>
        <taxon>Promethearchaeales</taxon>
        <taxon>Promethearchaeaceae</taxon>
        <taxon>Candidatus Lokiarchaeum</taxon>
    </lineage>
</organism>
<dbReference type="Pfam" id="PF03297">
    <property type="entry name" value="Ribosomal_S25"/>
    <property type="match status" value="1"/>
</dbReference>
<dbReference type="EMBL" id="CP104013">
    <property type="protein sequence ID" value="UYP43874.1"/>
    <property type="molecule type" value="Genomic_DNA"/>
</dbReference>
<accession>A0ABY6HN06</accession>
<reference evidence="4" key="1">
    <citation type="submission" date="2022-09" db="EMBL/GenBank/DDBJ databases">
        <title>Actin cytoskeleton and complex cell architecture in an #Asgard archaeon.</title>
        <authorList>
            <person name="Ponce Toledo R.I."/>
            <person name="Schleper C."/>
            <person name="Rodrigues Oliveira T."/>
            <person name="Wollweber F."/>
            <person name="Xu J."/>
            <person name="Rittmann S."/>
            <person name="Klingl A."/>
            <person name="Pilhofer M."/>
        </authorList>
    </citation>
    <scope>NUCLEOTIDE SEQUENCE</scope>
    <source>
        <strain evidence="4">B-35</strain>
    </source>
</reference>
<evidence type="ECO:0000256" key="3">
    <source>
        <dbReference type="ARBA" id="ARBA00023274"/>
    </source>
</evidence>
<dbReference type="InterPro" id="IPR004977">
    <property type="entry name" value="Ribosomal_eS25"/>
</dbReference>
<evidence type="ECO:0000313" key="5">
    <source>
        <dbReference type="Proteomes" id="UP001208689"/>
    </source>
</evidence>
<dbReference type="Gene3D" id="3.30.63.20">
    <property type="match status" value="1"/>
</dbReference>
<sequence>MAKKGKAVKEEVVKAPEIEDERLDKTEVLTKVKKMAKKYGKVANIELKQRDPYVPRALENKLRQDIVKMKAITANDLAARHDVRVSAMKKLLLTMEDEGLIERIASSSRLKVFNPVQ</sequence>